<dbReference type="Gene3D" id="3.40.30.10">
    <property type="entry name" value="Glutaredoxin"/>
    <property type="match status" value="1"/>
</dbReference>
<evidence type="ECO:0000313" key="8">
    <source>
        <dbReference type="Proteomes" id="UP000630149"/>
    </source>
</evidence>
<dbReference type="Proteomes" id="UP000630149">
    <property type="component" value="Unassembled WGS sequence"/>
</dbReference>
<feature type="chain" id="PRO_5036930880" description="Thioredoxin domain-containing protein" evidence="5">
    <location>
        <begin position="23"/>
        <end position="255"/>
    </location>
</feature>
<dbReference type="RefSeq" id="WP_131776008.1">
    <property type="nucleotide sequence ID" value="NZ_BMOB01000002.1"/>
</dbReference>
<protein>
    <recommendedName>
        <fullName evidence="6">Thioredoxin domain-containing protein</fullName>
    </recommendedName>
</protein>
<evidence type="ECO:0000313" key="7">
    <source>
        <dbReference type="EMBL" id="GGI79129.1"/>
    </source>
</evidence>
<sequence>MKLKSLMTVGLLASLATGPVIAAEALTAAQKKEVEQIIHDYLVKNPEVLVEVSQALQQKQQQSMQEKAKGAISENAKQLFTEDLAVAGNPNGSVTLVEFFDYQCIHCKKMKSVISDLIKKNENLRVIYKEFPIFGKNSELASKAALAAAMQGKYKAMHDALLAENKRLDEAVIMDAAKSAGLDVDKLKKDMDSKKVKEALEANRELAERMNLMGTPAFIVAATPKGEFKKNSDPAFIPGAASEEVLQNLIEQTGK</sequence>
<keyword evidence="3" id="KW-1015">Disulfide bond</keyword>
<keyword evidence="8" id="KW-1185">Reference proteome</keyword>
<dbReference type="PROSITE" id="PS51352">
    <property type="entry name" value="THIOREDOXIN_2"/>
    <property type="match status" value="1"/>
</dbReference>
<evidence type="ECO:0000256" key="4">
    <source>
        <dbReference type="ARBA" id="ARBA00023284"/>
    </source>
</evidence>
<dbReference type="InterPro" id="IPR001853">
    <property type="entry name" value="DSBA-like_thioredoxin_dom"/>
</dbReference>
<feature type="domain" description="Thioredoxin" evidence="6">
    <location>
        <begin position="53"/>
        <end position="255"/>
    </location>
</feature>
<reference evidence="7" key="1">
    <citation type="journal article" date="2014" name="Int. J. Syst. Evol. Microbiol.">
        <title>Complete genome sequence of Corynebacterium casei LMG S-19264T (=DSM 44701T), isolated from a smear-ripened cheese.</title>
        <authorList>
            <consortium name="US DOE Joint Genome Institute (JGI-PGF)"/>
            <person name="Walter F."/>
            <person name="Albersmeier A."/>
            <person name="Kalinowski J."/>
            <person name="Ruckert C."/>
        </authorList>
    </citation>
    <scope>NUCLEOTIDE SEQUENCE</scope>
    <source>
        <strain evidence="7">JCM 13919</strain>
    </source>
</reference>
<evidence type="ECO:0000256" key="2">
    <source>
        <dbReference type="ARBA" id="ARBA00023002"/>
    </source>
</evidence>
<accession>A0A917JNQ1</accession>
<dbReference type="InterPro" id="IPR041205">
    <property type="entry name" value="ScsC_N"/>
</dbReference>
<dbReference type="CDD" id="cd03023">
    <property type="entry name" value="DsbA_Com1_like"/>
    <property type="match status" value="1"/>
</dbReference>
<proteinExistence type="predicted"/>
<dbReference type="EMBL" id="BMOB01000002">
    <property type="protein sequence ID" value="GGI79129.1"/>
    <property type="molecule type" value="Genomic_DNA"/>
</dbReference>
<keyword evidence="1 5" id="KW-0732">Signal</keyword>
<name>A0A917JNQ1_9GAMM</name>
<evidence type="ECO:0000256" key="5">
    <source>
        <dbReference type="SAM" id="SignalP"/>
    </source>
</evidence>
<dbReference type="GO" id="GO:0016491">
    <property type="term" value="F:oxidoreductase activity"/>
    <property type="evidence" value="ECO:0007669"/>
    <property type="project" value="UniProtKB-KW"/>
</dbReference>
<comment type="caution">
    <text evidence="7">The sequence shown here is derived from an EMBL/GenBank/DDBJ whole genome shotgun (WGS) entry which is preliminary data.</text>
</comment>
<feature type="signal peptide" evidence="5">
    <location>
        <begin position="1"/>
        <end position="22"/>
    </location>
</feature>
<dbReference type="PANTHER" id="PTHR13887:SF14">
    <property type="entry name" value="DISULFIDE BOND FORMATION PROTEIN D"/>
    <property type="match status" value="1"/>
</dbReference>
<evidence type="ECO:0000259" key="6">
    <source>
        <dbReference type="PROSITE" id="PS51352"/>
    </source>
</evidence>
<dbReference type="PANTHER" id="PTHR13887">
    <property type="entry name" value="GLUTATHIONE S-TRANSFERASE KAPPA"/>
    <property type="match status" value="1"/>
</dbReference>
<dbReference type="OrthoDB" id="9780340at2"/>
<dbReference type="Pfam" id="PF01323">
    <property type="entry name" value="DSBA"/>
    <property type="match status" value="1"/>
</dbReference>
<dbReference type="SUPFAM" id="SSF52833">
    <property type="entry name" value="Thioredoxin-like"/>
    <property type="match status" value="1"/>
</dbReference>
<dbReference type="Pfam" id="PF18312">
    <property type="entry name" value="ScsC_N"/>
    <property type="match status" value="1"/>
</dbReference>
<dbReference type="InterPro" id="IPR036249">
    <property type="entry name" value="Thioredoxin-like_sf"/>
</dbReference>
<evidence type="ECO:0000256" key="1">
    <source>
        <dbReference type="ARBA" id="ARBA00022729"/>
    </source>
</evidence>
<evidence type="ECO:0000256" key="3">
    <source>
        <dbReference type="ARBA" id="ARBA00023157"/>
    </source>
</evidence>
<dbReference type="InterPro" id="IPR013766">
    <property type="entry name" value="Thioredoxin_domain"/>
</dbReference>
<keyword evidence="2" id="KW-0560">Oxidoreductase</keyword>
<keyword evidence="4" id="KW-0676">Redox-active center</keyword>
<organism evidence="7 8">
    <name type="scientific">Legionella impletisoli</name>
    <dbReference type="NCBI Taxonomy" id="343510"/>
    <lineage>
        <taxon>Bacteria</taxon>
        <taxon>Pseudomonadati</taxon>
        <taxon>Pseudomonadota</taxon>
        <taxon>Gammaproteobacteria</taxon>
        <taxon>Legionellales</taxon>
        <taxon>Legionellaceae</taxon>
        <taxon>Legionella</taxon>
    </lineage>
</organism>
<gene>
    <name evidence="7" type="primary">com1</name>
    <name evidence="7" type="ORF">GCM10007966_04520</name>
</gene>
<dbReference type="AlphaFoldDB" id="A0A917JNQ1"/>
<reference evidence="7" key="2">
    <citation type="submission" date="2020-09" db="EMBL/GenBank/DDBJ databases">
        <authorList>
            <person name="Sun Q."/>
            <person name="Ohkuma M."/>
        </authorList>
    </citation>
    <scope>NUCLEOTIDE SEQUENCE</scope>
    <source>
        <strain evidence="7">JCM 13919</strain>
    </source>
</reference>